<dbReference type="Pfam" id="PF04338">
    <property type="entry name" value="DUF481"/>
    <property type="match status" value="1"/>
</dbReference>
<gene>
    <name evidence="2" type="ORF">P9H32_11400</name>
</gene>
<dbReference type="Proteomes" id="UP001290861">
    <property type="component" value="Unassembled WGS sequence"/>
</dbReference>
<evidence type="ECO:0000256" key="1">
    <source>
        <dbReference type="SAM" id="SignalP"/>
    </source>
</evidence>
<dbReference type="RefSeq" id="WP_322609014.1">
    <property type="nucleotide sequence ID" value="NZ_JARVCO010000010.1"/>
</dbReference>
<evidence type="ECO:0000313" key="2">
    <source>
        <dbReference type="EMBL" id="MDZ8119230.1"/>
    </source>
</evidence>
<feature type="signal peptide" evidence="1">
    <location>
        <begin position="1"/>
        <end position="21"/>
    </location>
</feature>
<evidence type="ECO:0000313" key="3">
    <source>
        <dbReference type="Proteomes" id="UP001290861"/>
    </source>
</evidence>
<feature type="chain" id="PRO_5045136517" evidence="1">
    <location>
        <begin position="22"/>
        <end position="254"/>
    </location>
</feature>
<dbReference type="InterPro" id="IPR007433">
    <property type="entry name" value="DUF481"/>
</dbReference>
<protein>
    <submittedName>
        <fullName evidence="2">DUF481 domain-containing protein</fullName>
    </submittedName>
</protein>
<reference evidence="2 3" key="1">
    <citation type="journal article" date="2024" name="Appl. Environ. Microbiol.">
        <title>Pontiella agarivorans sp. nov., a novel marine anaerobic bacterium capable of degrading macroalgal polysaccharides and fixing nitrogen.</title>
        <authorList>
            <person name="Liu N."/>
            <person name="Kivenson V."/>
            <person name="Peng X."/>
            <person name="Cui Z."/>
            <person name="Lankiewicz T.S."/>
            <person name="Gosselin K.M."/>
            <person name="English C.J."/>
            <person name="Blair E.M."/>
            <person name="O'Malley M.A."/>
            <person name="Valentine D.L."/>
        </authorList>
    </citation>
    <scope>NUCLEOTIDE SEQUENCE [LARGE SCALE GENOMIC DNA]</scope>
    <source>
        <strain evidence="2 3">NLcol2</strain>
    </source>
</reference>
<name>A0ABU5MYE6_9BACT</name>
<organism evidence="2 3">
    <name type="scientific">Pontiella agarivorans</name>
    <dbReference type="NCBI Taxonomy" id="3038953"/>
    <lineage>
        <taxon>Bacteria</taxon>
        <taxon>Pseudomonadati</taxon>
        <taxon>Kiritimatiellota</taxon>
        <taxon>Kiritimatiellia</taxon>
        <taxon>Kiritimatiellales</taxon>
        <taxon>Pontiellaceae</taxon>
        <taxon>Pontiella</taxon>
    </lineage>
</organism>
<keyword evidence="3" id="KW-1185">Reference proteome</keyword>
<comment type="caution">
    <text evidence="2">The sequence shown here is derived from an EMBL/GenBank/DDBJ whole genome shotgun (WGS) entry which is preliminary data.</text>
</comment>
<dbReference type="EMBL" id="JARVCO010000010">
    <property type="protein sequence ID" value="MDZ8119230.1"/>
    <property type="molecule type" value="Genomic_DNA"/>
</dbReference>
<keyword evidence="1" id="KW-0732">Signal</keyword>
<proteinExistence type="predicted"/>
<accession>A0ABU5MYE6</accession>
<sequence length="254" mass="28520">MKSIQGVVLATLIAAPMAGFAQDEAVVEGESAVQWERNVSLGATYREGNTKKSLFTMNLKGDRFSEDFDLINSLYAEYGKTGTPGTPKAQTEGQVRGQSEYRHKFGDSKFFAGAYLVGLHDAIKNIRFRGKLGPSIGYYFIDTDEMKLDATFGLNYVYERTRTSEDTSGEYRAALNYLWKMTERSSYYLNLEYNANMEEVDTDNNGLLVTGLRSQVYETLSMFIEVRDEYDNLPDAGVAEHNDTTVLAGLSYDF</sequence>